<dbReference type="PANTHER" id="PTHR43792:SF1">
    <property type="entry name" value="N-ACETYLTRANSFERASE DOMAIN-CONTAINING PROTEIN"/>
    <property type="match status" value="1"/>
</dbReference>
<gene>
    <name evidence="2" type="ORF">KUA55_08470</name>
</gene>
<reference evidence="2 3" key="1">
    <citation type="submission" date="2021-06" db="EMBL/GenBank/DDBJ databases">
        <title>Enterococcus alishanensis sp. nov., a novel lactic acid bacterium isolated from fresh coffee beans.</title>
        <authorList>
            <person name="Chen Y.-S."/>
        </authorList>
    </citation>
    <scope>NUCLEOTIDE SEQUENCE [LARGE SCALE GENOMIC DNA]</scope>
    <source>
        <strain evidence="2 3">ALS3</strain>
    </source>
</reference>
<comment type="caution">
    <text evidence="2">The sequence shown here is derived from an EMBL/GenBank/DDBJ whole genome shotgun (WGS) entry which is preliminary data.</text>
</comment>
<evidence type="ECO:0000259" key="1">
    <source>
        <dbReference type="PROSITE" id="PS51186"/>
    </source>
</evidence>
<dbReference type="InterPro" id="IPR000182">
    <property type="entry name" value="GNAT_dom"/>
</dbReference>
<dbReference type="InterPro" id="IPR051531">
    <property type="entry name" value="N-acetyltransferase"/>
</dbReference>
<evidence type="ECO:0000313" key="2">
    <source>
        <dbReference type="EMBL" id="MBV7390711.1"/>
    </source>
</evidence>
<dbReference type="RefSeq" id="WP_218325768.1">
    <property type="nucleotide sequence ID" value="NZ_JAHUZB010000003.1"/>
</dbReference>
<dbReference type="PANTHER" id="PTHR43792">
    <property type="entry name" value="GNAT FAMILY, PUTATIVE (AFU_ORTHOLOGUE AFUA_3G00765)-RELATED-RELATED"/>
    <property type="match status" value="1"/>
</dbReference>
<proteinExistence type="predicted"/>
<dbReference type="Proteomes" id="UP000774130">
    <property type="component" value="Unassembled WGS sequence"/>
</dbReference>
<keyword evidence="3" id="KW-1185">Reference proteome</keyword>
<protein>
    <submittedName>
        <fullName evidence="2">GNAT family N-acetyltransferase</fullName>
    </submittedName>
</protein>
<evidence type="ECO:0000313" key="3">
    <source>
        <dbReference type="Proteomes" id="UP000774130"/>
    </source>
</evidence>
<feature type="domain" description="N-acetyltransferase" evidence="1">
    <location>
        <begin position="7"/>
        <end position="170"/>
    </location>
</feature>
<sequence length="172" mass="20143">MLSSPRLSYREFTDNDFDILKEILQNPVLMLLGWQKTFDDAGVAIWLEKIQAQYRDFGSSYFLIEEKESGEFVGMIGVLPIDLFEQQQIEMAYLIKPEFQGRGYAFEAAQAAESFIFQKLQAEEYIAQFVVENISSKRIAEKLGMHFWRSYDRTDQAETRKHLIYRKTVGQK</sequence>
<dbReference type="EMBL" id="JAHUZB010000003">
    <property type="protein sequence ID" value="MBV7390711.1"/>
    <property type="molecule type" value="Genomic_DNA"/>
</dbReference>
<dbReference type="Pfam" id="PF13302">
    <property type="entry name" value="Acetyltransf_3"/>
    <property type="match status" value="1"/>
</dbReference>
<name>A0ABS6TCS7_9ENTE</name>
<accession>A0ABS6TCS7</accession>
<dbReference type="PROSITE" id="PS51186">
    <property type="entry name" value="GNAT"/>
    <property type="match status" value="1"/>
</dbReference>
<organism evidence="2 3">
    <name type="scientific">Enterococcus alishanensis</name>
    <dbReference type="NCBI Taxonomy" id="1303817"/>
    <lineage>
        <taxon>Bacteria</taxon>
        <taxon>Bacillati</taxon>
        <taxon>Bacillota</taxon>
        <taxon>Bacilli</taxon>
        <taxon>Lactobacillales</taxon>
        <taxon>Enterococcaceae</taxon>
        <taxon>Enterococcus</taxon>
    </lineage>
</organism>